<dbReference type="InterPro" id="IPR003593">
    <property type="entry name" value="AAA+_ATPase"/>
</dbReference>
<dbReference type="PANTHER" id="PTHR43394:SF1">
    <property type="entry name" value="ATP-BINDING CASSETTE SUB-FAMILY B MEMBER 10, MITOCHONDRIAL"/>
    <property type="match status" value="1"/>
</dbReference>
<dbReference type="PROSITE" id="PS50929">
    <property type="entry name" value="ABC_TM1F"/>
    <property type="match status" value="1"/>
</dbReference>
<feature type="transmembrane region" description="Helical" evidence="12">
    <location>
        <begin position="291"/>
        <end position="312"/>
    </location>
</feature>
<evidence type="ECO:0000256" key="10">
    <source>
        <dbReference type="ARBA" id="ARBA00061674"/>
    </source>
</evidence>
<dbReference type="SUPFAM" id="SSF52540">
    <property type="entry name" value="P-loop containing nucleoside triphosphate hydrolases"/>
    <property type="match status" value="1"/>
</dbReference>
<dbReference type="Gene3D" id="1.20.1560.10">
    <property type="entry name" value="ABC transporter type 1, transmembrane domain"/>
    <property type="match status" value="1"/>
</dbReference>
<keyword evidence="3 12" id="KW-0812">Transmembrane</keyword>
<dbReference type="GO" id="GO:0008559">
    <property type="term" value="F:ABC-type xenobiotic transporter activity"/>
    <property type="evidence" value="ECO:0007669"/>
    <property type="project" value="UniProtKB-EC"/>
</dbReference>
<feature type="transmembrane region" description="Helical" evidence="12">
    <location>
        <begin position="74"/>
        <end position="96"/>
    </location>
</feature>
<dbReference type="GO" id="GO:0090374">
    <property type="term" value="P:oligopeptide export from mitochondrion"/>
    <property type="evidence" value="ECO:0007669"/>
    <property type="project" value="TreeGrafter"/>
</dbReference>
<evidence type="ECO:0000256" key="1">
    <source>
        <dbReference type="ARBA" id="ARBA00004651"/>
    </source>
</evidence>
<dbReference type="CDD" id="cd18551">
    <property type="entry name" value="ABC_6TM_LmrA_like"/>
    <property type="match status" value="1"/>
</dbReference>
<organism evidence="15">
    <name type="scientific">Companilactobacillus formosensis</name>
    <dbReference type="NCBI Taxonomy" id="1617889"/>
    <lineage>
        <taxon>Bacteria</taxon>
        <taxon>Bacillati</taxon>
        <taxon>Bacillota</taxon>
        <taxon>Bacilli</taxon>
        <taxon>Lactobacillales</taxon>
        <taxon>Lactobacillaceae</taxon>
        <taxon>Companilactobacillus</taxon>
    </lineage>
</organism>
<evidence type="ECO:0000256" key="7">
    <source>
        <dbReference type="ARBA" id="ARBA00023136"/>
    </source>
</evidence>
<dbReference type="AlphaFoldDB" id="A0A2P4R8L5"/>
<keyword evidence="6 12" id="KW-1133">Transmembrane helix</keyword>
<dbReference type="InterPro" id="IPR003439">
    <property type="entry name" value="ABC_transporter-like_ATP-bd"/>
</dbReference>
<feature type="domain" description="ABC transmembrane type-1" evidence="14">
    <location>
        <begin position="38"/>
        <end position="317"/>
    </location>
</feature>
<keyword evidence="4" id="KW-0547">Nucleotide-binding</keyword>
<evidence type="ECO:0000259" key="14">
    <source>
        <dbReference type="PROSITE" id="PS50929"/>
    </source>
</evidence>
<evidence type="ECO:0000313" key="15">
    <source>
        <dbReference type="EMBL" id="POH37598.1"/>
    </source>
</evidence>
<evidence type="ECO:0000256" key="4">
    <source>
        <dbReference type="ARBA" id="ARBA00022741"/>
    </source>
</evidence>
<dbReference type="PROSITE" id="PS00211">
    <property type="entry name" value="ABC_TRANSPORTER_1"/>
    <property type="match status" value="1"/>
</dbReference>
<evidence type="ECO:0000256" key="11">
    <source>
        <dbReference type="ARBA" id="ARBA00072598"/>
    </source>
</evidence>
<feature type="transmembrane region" description="Helical" evidence="12">
    <location>
        <begin position="175"/>
        <end position="193"/>
    </location>
</feature>
<dbReference type="FunFam" id="3.40.50.300:FF:000218">
    <property type="entry name" value="Multidrug ABC transporter ATP-binding protein"/>
    <property type="match status" value="1"/>
</dbReference>
<comment type="caution">
    <text evidence="15">The sequence shown here is derived from an EMBL/GenBank/DDBJ whole genome shotgun (WGS) entry which is preliminary data.</text>
</comment>
<dbReference type="InterPro" id="IPR036640">
    <property type="entry name" value="ABC1_TM_sf"/>
</dbReference>
<name>A0A2P4R8L5_9LACO</name>
<comment type="similarity">
    <text evidence="10">Belongs to the ABC transporter superfamily. Multidrug exporter LmrA (TC 3.A.1.117.1) family.</text>
</comment>
<dbReference type="EMBL" id="PPWZ01000012">
    <property type="protein sequence ID" value="POH37598.1"/>
    <property type="molecule type" value="Genomic_DNA"/>
</dbReference>
<accession>A0A2P4R8L5</accession>
<keyword evidence="7 12" id="KW-0472">Membrane</keyword>
<dbReference type="InterPro" id="IPR017871">
    <property type="entry name" value="ABC_transporter-like_CS"/>
</dbReference>
<feature type="transmembrane region" description="Helical" evidence="12">
    <location>
        <begin position="256"/>
        <end position="279"/>
    </location>
</feature>
<dbReference type="Pfam" id="PF00664">
    <property type="entry name" value="ABC_membrane"/>
    <property type="match status" value="1"/>
</dbReference>
<dbReference type="PANTHER" id="PTHR43394">
    <property type="entry name" value="ATP-DEPENDENT PERMEASE MDL1, MITOCHONDRIAL"/>
    <property type="match status" value="1"/>
</dbReference>
<protein>
    <recommendedName>
        <fullName evidence="11">Multidrug resistance ABC transporter ATP-binding and permease protein</fullName>
        <ecNumber evidence="2">7.6.2.2</ecNumber>
    </recommendedName>
</protein>
<sequence length="588" mass="64959">MRNEAVMRRELPKRTGQFKFKDFLHLINGVNPKKGLFLLGMLLSLVTSGASLIVPQLTKGLVDTSGLSKIDSKMLIVLILAFLIQLGFGTIGGYILRYVGESSVKTLREKLWAHLLKLPVDYFDNHKSGESSSRLVNDTSVIKDLITSQFPNFITGAIQLVGSMIILFFMDWKMASLMFGVVPIIVLILLPIGRIMSKLGRKLQAATADFNADASEKLSEVRLIKASNGETFEKTTGGNFIDRIFKVGIKDAKIEAVLQPIMTTAMLGIFVGILGYGAVRIQQGTLSSGSLVAFLLYLFNIITPVASFATFFSQVQKAMGSTERIQEILKTKPEITTNGKTVDVEGKVITANHLNFSYNSDNQILHDVSFTAKPNTVIAFAGPSGGGKSTIFSLLERFYQPNSGSILIGKDDIKNIDLNSWRSQIGFVSQDSAVFAGSIRDNLQYGLNRNLTDEELWHGLKLAYADEFVKNFPDQLNTQIGERGVKLSGGQKQRIAIARAFLRDPKILMLDEATASLDSESEEKVQRALDQLMVGRTTLVIAHRLSTIVDADQIYFIEKGSVTGHGTHKELMKEHELYAQYVNEQMVN</sequence>
<feature type="domain" description="ABC transporter" evidence="13">
    <location>
        <begin position="349"/>
        <end position="584"/>
    </location>
</feature>
<keyword evidence="5 15" id="KW-0067">ATP-binding</keyword>
<dbReference type="EC" id="7.6.2.2" evidence="2"/>
<evidence type="ECO:0000256" key="3">
    <source>
        <dbReference type="ARBA" id="ARBA00022692"/>
    </source>
</evidence>
<comment type="catalytic activity">
    <reaction evidence="8">
        <text>ATP + H2O + xenobioticSide 1 = ADP + phosphate + xenobioticSide 2.</text>
        <dbReference type="EC" id="7.6.2.2"/>
    </reaction>
</comment>
<dbReference type="GO" id="GO:0015421">
    <property type="term" value="F:ABC-type oligopeptide transporter activity"/>
    <property type="evidence" value="ECO:0007669"/>
    <property type="project" value="TreeGrafter"/>
</dbReference>
<dbReference type="GO" id="GO:0005524">
    <property type="term" value="F:ATP binding"/>
    <property type="evidence" value="ECO:0007669"/>
    <property type="project" value="UniProtKB-KW"/>
</dbReference>
<evidence type="ECO:0000256" key="9">
    <source>
        <dbReference type="ARBA" id="ARBA00059943"/>
    </source>
</evidence>
<evidence type="ECO:0000256" key="12">
    <source>
        <dbReference type="SAM" id="Phobius"/>
    </source>
</evidence>
<dbReference type="GO" id="GO:0016887">
    <property type="term" value="F:ATP hydrolysis activity"/>
    <property type="evidence" value="ECO:0007669"/>
    <property type="project" value="InterPro"/>
</dbReference>
<comment type="function">
    <text evidence="9">Efflux transporter for a variety of amphiphilic cationic compounds, including antibiotics.</text>
</comment>
<comment type="subcellular location">
    <subcellularLocation>
        <location evidence="1">Cell membrane</location>
        <topology evidence="1">Multi-pass membrane protein</topology>
    </subcellularLocation>
</comment>
<dbReference type="Gene3D" id="3.40.50.300">
    <property type="entry name" value="P-loop containing nucleotide triphosphate hydrolases"/>
    <property type="match status" value="1"/>
</dbReference>
<feature type="transmembrane region" description="Helical" evidence="12">
    <location>
        <begin position="150"/>
        <end position="169"/>
    </location>
</feature>
<evidence type="ECO:0000256" key="6">
    <source>
        <dbReference type="ARBA" id="ARBA00022989"/>
    </source>
</evidence>
<dbReference type="Pfam" id="PF00005">
    <property type="entry name" value="ABC_tran"/>
    <property type="match status" value="1"/>
</dbReference>
<dbReference type="InterPro" id="IPR011527">
    <property type="entry name" value="ABC1_TM_dom"/>
</dbReference>
<reference evidence="15" key="1">
    <citation type="submission" date="2018-01" db="EMBL/GenBank/DDBJ databases">
        <title>Genome sequnecing of Lactobacillus formosensis KACC 18721.</title>
        <authorList>
            <person name="Kim S.-J."/>
            <person name="Heo J."/>
        </authorList>
    </citation>
    <scope>NUCLEOTIDE SEQUENCE</scope>
    <source>
        <strain evidence="15">KACC 18721</strain>
    </source>
</reference>
<dbReference type="InterPro" id="IPR039421">
    <property type="entry name" value="Type_1_exporter"/>
</dbReference>
<dbReference type="SUPFAM" id="SSF90123">
    <property type="entry name" value="ABC transporter transmembrane region"/>
    <property type="match status" value="1"/>
</dbReference>
<evidence type="ECO:0000256" key="2">
    <source>
        <dbReference type="ARBA" id="ARBA00012191"/>
    </source>
</evidence>
<dbReference type="GO" id="GO:0005886">
    <property type="term" value="C:plasma membrane"/>
    <property type="evidence" value="ECO:0007669"/>
    <property type="project" value="UniProtKB-SubCell"/>
</dbReference>
<dbReference type="PROSITE" id="PS50893">
    <property type="entry name" value="ABC_TRANSPORTER_2"/>
    <property type="match status" value="1"/>
</dbReference>
<gene>
    <name evidence="15" type="ORF">C2R26_02050</name>
</gene>
<proteinExistence type="inferred from homology"/>
<dbReference type="SMART" id="SM00382">
    <property type="entry name" value="AAA"/>
    <property type="match status" value="1"/>
</dbReference>
<evidence type="ECO:0000256" key="5">
    <source>
        <dbReference type="ARBA" id="ARBA00022840"/>
    </source>
</evidence>
<feature type="transmembrane region" description="Helical" evidence="12">
    <location>
        <begin position="36"/>
        <end position="54"/>
    </location>
</feature>
<evidence type="ECO:0000259" key="13">
    <source>
        <dbReference type="PROSITE" id="PS50893"/>
    </source>
</evidence>
<evidence type="ECO:0000256" key="8">
    <source>
        <dbReference type="ARBA" id="ARBA00034018"/>
    </source>
</evidence>
<dbReference type="InterPro" id="IPR027417">
    <property type="entry name" value="P-loop_NTPase"/>
</dbReference>